<sequence length="146" mass="16909">MNELTYTIYNPDTTLLVTDIPGKYINIIKQVDGKQLENNNKWLIPNKNIEIFKQLVSVILLMPDTTPVKPTSKKYRRSRSPSPSDDELETKIQETDINEVLRRDDDDDSEISEEYVYSSESEDDAVAKAVNITRDKMILDIRRSKE</sequence>
<feature type="region of interest" description="Disordered" evidence="1">
    <location>
        <begin position="65"/>
        <end position="118"/>
    </location>
</feature>
<proteinExistence type="predicted"/>
<evidence type="ECO:0000313" key="2">
    <source>
        <dbReference type="EMBL" id="QHU33840.1"/>
    </source>
</evidence>
<evidence type="ECO:0000256" key="1">
    <source>
        <dbReference type="SAM" id="MobiDB-lite"/>
    </source>
</evidence>
<name>A0A6C0LTX4_9ZZZZ</name>
<dbReference type="AlphaFoldDB" id="A0A6C0LTX4"/>
<protein>
    <submittedName>
        <fullName evidence="2">Uncharacterized protein</fullName>
    </submittedName>
</protein>
<dbReference type="EMBL" id="MN740564">
    <property type="protein sequence ID" value="QHU33840.1"/>
    <property type="molecule type" value="Genomic_DNA"/>
</dbReference>
<organism evidence="2">
    <name type="scientific">viral metagenome</name>
    <dbReference type="NCBI Taxonomy" id="1070528"/>
    <lineage>
        <taxon>unclassified sequences</taxon>
        <taxon>metagenomes</taxon>
        <taxon>organismal metagenomes</taxon>
    </lineage>
</organism>
<reference evidence="2" key="1">
    <citation type="journal article" date="2020" name="Nature">
        <title>Giant virus diversity and host interactions through global metagenomics.</title>
        <authorList>
            <person name="Schulz F."/>
            <person name="Roux S."/>
            <person name="Paez-Espino D."/>
            <person name="Jungbluth S."/>
            <person name="Walsh D.A."/>
            <person name="Denef V.J."/>
            <person name="McMahon K.D."/>
            <person name="Konstantinidis K.T."/>
            <person name="Eloe-Fadrosh E.A."/>
            <person name="Kyrpides N.C."/>
            <person name="Woyke T."/>
        </authorList>
    </citation>
    <scope>NUCLEOTIDE SEQUENCE</scope>
    <source>
        <strain evidence="2">GVMAG-S-1016704-142</strain>
    </source>
</reference>
<accession>A0A6C0LTX4</accession>
<feature type="compositionally biased region" description="Basic and acidic residues" evidence="1">
    <location>
        <begin position="89"/>
        <end position="104"/>
    </location>
</feature>